<keyword evidence="1" id="KW-0732">Signal</keyword>
<accession>A0A9W7ZSV9</accession>
<proteinExistence type="predicted"/>
<comment type="caution">
    <text evidence="2">The sequence shown here is derived from an EMBL/GenBank/DDBJ whole genome shotgun (WGS) entry which is preliminary data.</text>
</comment>
<sequence>MLAKYRCPFLLVAVSLAVRPSTATHSVCLAATSFPAPLLGTCPAPNFTRTMATDMATSQSTKPTPAQGLDTLSPARRQLVDDVMSLYRCDPNHARFRHYEDNAV</sequence>
<protein>
    <recommendedName>
        <fullName evidence="4">Secreted protein</fullName>
    </recommendedName>
</protein>
<organism evidence="2 3">
    <name type="scientific">Tieghemiomyces parasiticus</name>
    <dbReference type="NCBI Taxonomy" id="78921"/>
    <lineage>
        <taxon>Eukaryota</taxon>
        <taxon>Fungi</taxon>
        <taxon>Fungi incertae sedis</taxon>
        <taxon>Zoopagomycota</taxon>
        <taxon>Kickxellomycotina</taxon>
        <taxon>Dimargaritomycetes</taxon>
        <taxon>Dimargaritales</taxon>
        <taxon>Dimargaritaceae</taxon>
        <taxon>Tieghemiomyces</taxon>
    </lineage>
</organism>
<dbReference type="AlphaFoldDB" id="A0A9W7ZSV9"/>
<gene>
    <name evidence="2" type="ORF">IWQ60_009787</name>
</gene>
<feature type="signal peptide" evidence="1">
    <location>
        <begin position="1"/>
        <end position="23"/>
    </location>
</feature>
<evidence type="ECO:0000313" key="3">
    <source>
        <dbReference type="Proteomes" id="UP001150569"/>
    </source>
</evidence>
<feature type="non-terminal residue" evidence="2">
    <location>
        <position position="104"/>
    </location>
</feature>
<dbReference type="EMBL" id="JANBPT010000858">
    <property type="protein sequence ID" value="KAJ1912167.1"/>
    <property type="molecule type" value="Genomic_DNA"/>
</dbReference>
<evidence type="ECO:0008006" key="4">
    <source>
        <dbReference type="Google" id="ProtNLM"/>
    </source>
</evidence>
<evidence type="ECO:0000256" key="1">
    <source>
        <dbReference type="SAM" id="SignalP"/>
    </source>
</evidence>
<name>A0A9W7ZSV9_9FUNG</name>
<evidence type="ECO:0000313" key="2">
    <source>
        <dbReference type="EMBL" id="KAJ1912167.1"/>
    </source>
</evidence>
<dbReference type="Proteomes" id="UP001150569">
    <property type="component" value="Unassembled WGS sequence"/>
</dbReference>
<reference evidence="2" key="1">
    <citation type="submission" date="2022-07" db="EMBL/GenBank/DDBJ databases">
        <title>Phylogenomic reconstructions and comparative analyses of Kickxellomycotina fungi.</title>
        <authorList>
            <person name="Reynolds N.K."/>
            <person name="Stajich J.E."/>
            <person name="Barry K."/>
            <person name="Grigoriev I.V."/>
            <person name="Crous P."/>
            <person name="Smith M.E."/>
        </authorList>
    </citation>
    <scope>NUCLEOTIDE SEQUENCE</scope>
    <source>
        <strain evidence="2">RSA 861</strain>
    </source>
</reference>
<feature type="chain" id="PRO_5040892614" description="Secreted protein" evidence="1">
    <location>
        <begin position="24"/>
        <end position="104"/>
    </location>
</feature>
<keyword evidence="3" id="KW-1185">Reference proteome</keyword>